<dbReference type="Pfam" id="PF06934">
    <property type="entry name" value="CTI"/>
    <property type="match status" value="1"/>
</dbReference>
<evidence type="ECO:0000313" key="2">
    <source>
        <dbReference type="Proteomes" id="UP001161423"/>
    </source>
</evidence>
<dbReference type="RefSeq" id="WP_284722038.1">
    <property type="nucleotide sequence ID" value="NZ_BSND01000003.1"/>
</dbReference>
<name>A0ABQ5TNV6_9GAMM</name>
<gene>
    <name evidence="1" type="primary">cti</name>
    <name evidence="1" type="ORF">GCM10007891_00010</name>
</gene>
<dbReference type="EMBL" id="BSND01000003">
    <property type="protein sequence ID" value="GLP98147.1"/>
    <property type="molecule type" value="Genomic_DNA"/>
</dbReference>
<dbReference type="Proteomes" id="UP001161423">
    <property type="component" value="Unassembled WGS sequence"/>
</dbReference>
<sequence>MYKTLIYLFIACLVTACLDDTQELELNNNLPLPRTIDVDYASEIKPIIEEKCVACHGCFDAPCQLKMESTEGFLRGATKLNAYDGTRKEPITPTRLFIDAHSQEEWQEAGFHSIITGHDAQASLLYRMLALGKTHQFKDNSKLPDDLDISIRRDNQCPTVDTITEYEEKHPLTGMPFAVSGLTDEEFSTISGWLYQGAKVNINEVKLSQKELSAIKKWETYLNQTSNPRRLVSRWLFEHLFLAHLYFENQGQNTHFFELVRSYTPTGKPISIVKTRLPNSDPGQPIYYRLRLVKGITVHKRHITFLFDEKLKKHIEQLFFSEPWQINTMPGYDYEDRANPFLTYSAIPAEARYRFLLEHAEYFTRTFIRGPVCRGQIATDVIRDQFWVMYQDPANDLFITDPSYRKKVEPLLGLPGQDDNLTEAKENWDKYKDKRNAYLSLRDQHYRDAPINWTLTNAIWDGDGSNTNAFLTVFRHFDNASVVKGMVGQVPQTIWWMDFPLFERTYYELVVNFDLFGNVAHQLQTRLYFDLIRNGAEHNFLRLLPKDKRKSVLEDWYQGMGVVKTYFTYAPLDVDSRTAEKFSSEDTKNELANRLLKQFTQVNAAANDAINRCQNQQCFRKTQTDWVQQADSRLSRITEATFKEQSGLQFLPELTFIRVKHGDERTVYSLIRNRYHSNVAFLFGESLRYKPEKDSLTVYPGIAGSYPNFIFDINAEELEQFEKALMKATSEEEFDTLVLKWGVRRTHPQFWQVFHDFTQWQREQNPIDAGVFDANRYENL</sequence>
<keyword evidence="2" id="KW-1185">Reference proteome</keyword>
<evidence type="ECO:0000313" key="1">
    <source>
        <dbReference type="EMBL" id="GLP98147.1"/>
    </source>
</evidence>
<proteinExistence type="predicted"/>
<dbReference type="InterPro" id="IPR010706">
    <property type="entry name" value="Fatty_acid_cis-trans_isomerase"/>
</dbReference>
<dbReference type="PROSITE" id="PS51257">
    <property type="entry name" value="PROKAR_LIPOPROTEIN"/>
    <property type="match status" value="1"/>
</dbReference>
<reference evidence="1" key="2">
    <citation type="submission" date="2023-01" db="EMBL/GenBank/DDBJ databases">
        <title>Draft genome sequence of Methylophaga thalassica strain NBRC 102424.</title>
        <authorList>
            <person name="Sun Q."/>
            <person name="Mori K."/>
        </authorList>
    </citation>
    <scope>NUCLEOTIDE SEQUENCE</scope>
    <source>
        <strain evidence="1">NBRC 102424</strain>
    </source>
</reference>
<comment type="caution">
    <text evidence="1">The sequence shown here is derived from an EMBL/GenBank/DDBJ whole genome shotgun (WGS) entry which is preliminary data.</text>
</comment>
<accession>A0ABQ5TNV6</accession>
<keyword evidence="1" id="KW-0413">Isomerase</keyword>
<protein>
    <submittedName>
        <fullName evidence="1">Cis/trans isomerase</fullName>
    </submittedName>
</protein>
<organism evidence="1 2">
    <name type="scientific">Methylophaga thalassica</name>
    <dbReference type="NCBI Taxonomy" id="40223"/>
    <lineage>
        <taxon>Bacteria</taxon>
        <taxon>Pseudomonadati</taxon>
        <taxon>Pseudomonadota</taxon>
        <taxon>Gammaproteobacteria</taxon>
        <taxon>Thiotrichales</taxon>
        <taxon>Piscirickettsiaceae</taxon>
        <taxon>Methylophaga</taxon>
    </lineage>
</organism>
<dbReference type="GO" id="GO:0016853">
    <property type="term" value="F:isomerase activity"/>
    <property type="evidence" value="ECO:0007669"/>
    <property type="project" value="UniProtKB-KW"/>
</dbReference>
<reference evidence="1" key="1">
    <citation type="journal article" date="2014" name="Int. J. Syst. Evol. Microbiol.">
        <title>Complete genome of a new Firmicutes species belonging to the dominant human colonic microbiota ('Ruminococcus bicirculans') reveals two chromosomes and a selective capacity to utilize plant glucans.</title>
        <authorList>
            <consortium name="NISC Comparative Sequencing Program"/>
            <person name="Wegmann U."/>
            <person name="Louis P."/>
            <person name="Goesmann A."/>
            <person name="Henrissat B."/>
            <person name="Duncan S.H."/>
            <person name="Flint H.J."/>
        </authorList>
    </citation>
    <scope>NUCLEOTIDE SEQUENCE</scope>
    <source>
        <strain evidence="1">NBRC 102424</strain>
    </source>
</reference>